<evidence type="ECO:0000256" key="1">
    <source>
        <dbReference type="ARBA" id="ARBA00004301"/>
    </source>
</evidence>
<accession>A0A1T4V4F2</accession>
<keyword evidence="16" id="KW-1185">Reference proteome</keyword>
<evidence type="ECO:0000256" key="12">
    <source>
        <dbReference type="ARBA" id="ARBA00023121"/>
    </source>
</evidence>
<dbReference type="GO" id="GO:0033644">
    <property type="term" value="C:host cell membrane"/>
    <property type="evidence" value="ECO:0007669"/>
    <property type="project" value="UniProtKB-SubCell"/>
</dbReference>
<keyword evidence="8" id="KW-0354">Hemolysis</keyword>
<evidence type="ECO:0000256" key="11">
    <source>
        <dbReference type="ARBA" id="ARBA00023026"/>
    </source>
</evidence>
<dbReference type="Gene3D" id="3.90.840.10">
    <property type="entry name" value="Thiol-activated cytolysin superfamily/Thiol-activated cytolysin, alpha-beta domain"/>
    <property type="match status" value="1"/>
</dbReference>
<evidence type="ECO:0000256" key="4">
    <source>
        <dbReference type="ARBA" id="ARBA00022452"/>
    </source>
</evidence>
<reference evidence="16" key="1">
    <citation type="submission" date="2017-02" db="EMBL/GenBank/DDBJ databases">
        <authorList>
            <person name="Varghese N."/>
            <person name="Submissions S."/>
        </authorList>
    </citation>
    <scope>NUCLEOTIDE SEQUENCE [LARGE SCALE GENOMIC DNA]</scope>
    <source>
        <strain evidence="16">DSM 22720</strain>
    </source>
</reference>
<evidence type="ECO:0000256" key="10">
    <source>
        <dbReference type="ARBA" id="ARBA00022870"/>
    </source>
</evidence>
<dbReference type="GO" id="GO:0015485">
    <property type="term" value="F:cholesterol binding"/>
    <property type="evidence" value="ECO:0007669"/>
    <property type="project" value="InterPro"/>
</dbReference>
<evidence type="ECO:0000313" key="16">
    <source>
        <dbReference type="Proteomes" id="UP000190162"/>
    </source>
</evidence>
<dbReference type="GO" id="GO:0031640">
    <property type="term" value="P:killing of cells of another organism"/>
    <property type="evidence" value="ECO:0007669"/>
    <property type="project" value="UniProtKB-KW"/>
</dbReference>
<keyword evidence="5" id="KW-0964">Secreted</keyword>
<dbReference type="Proteomes" id="UP000190162">
    <property type="component" value="Unassembled WGS sequence"/>
</dbReference>
<keyword evidence="10" id="KW-1043">Host membrane</keyword>
<dbReference type="AlphaFoldDB" id="A0A1T4V4F2"/>
<evidence type="ECO:0000256" key="13">
    <source>
        <dbReference type="ARBA" id="ARBA00023136"/>
    </source>
</evidence>
<keyword evidence="7" id="KW-0812">Transmembrane</keyword>
<dbReference type="Gene3D" id="3.40.30.40">
    <property type="entry name" value="Perfringolysin"/>
    <property type="match status" value="1"/>
</dbReference>
<protein>
    <submittedName>
        <fullName evidence="15">Thiol-activated cytolysin</fullName>
    </submittedName>
</protein>
<dbReference type="Gene3D" id="3.30.1040.20">
    <property type="match status" value="1"/>
</dbReference>
<evidence type="ECO:0000256" key="5">
    <source>
        <dbReference type="ARBA" id="ARBA00022525"/>
    </source>
</evidence>
<evidence type="ECO:0000313" key="15">
    <source>
        <dbReference type="EMBL" id="SKA59870.1"/>
    </source>
</evidence>
<evidence type="ECO:0000259" key="14">
    <source>
        <dbReference type="Pfam" id="PF17440"/>
    </source>
</evidence>
<keyword evidence="12" id="KW-0446">Lipid-binding</keyword>
<dbReference type="InterPro" id="IPR001869">
    <property type="entry name" value="Thiol_cytolysin"/>
</dbReference>
<keyword evidence="13" id="KW-0472">Membrane</keyword>
<dbReference type="InterPro" id="IPR038700">
    <property type="entry name" value="Thiol_cytolys_C_sf"/>
</dbReference>
<dbReference type="PRINTS" id="PR01400">
    <property type="entry name" value="TACYTOLYSIN"/>
</dbReference>
<organism evidence="15 16">
    <name type="scientific">Enterovibrio nigricans DSM 22720</name>
    <dbReference type="NCBI Taxonomy" id="1121868"/>
    <lineage>
        <taxon>Bacteria</taxon>
        <taxon>Pseudomonadati</taxon>
        <taxon>Pseudomonadota</taxon>
        <taxon>Gammaproteobacteria</taxon>
        <taxon>Vibrionales</taxon>
        <taxon>Vibrionaceae</taxon>
        <taxon>Enterovibrio</taxon>
    </lineage>
</organism>
<feature type="domain" description="Thiol-activated cytolysin C-terminal" evidence="14">
    <location>
        <begin position="372"/>
        <end position="461"/>
    </location>
</feature>
<evidence type="ECO:0000256" key="9">
    <source>
        <dbReference type="ARBA" id="ARBA00022852"/>
    </source>
</evidence>
<evidence type="ECO:0000256" key="2">
    <source>
        <dbReference type="ARBA" id="ARBA00004613"/>
    </source>
</evidence>
<dbReference type="InterPro" id="IPR035390">
    <property type="entry name" value="Thiol_cytolys_C"/>
</dbReference>
<dbReference type="EMBL" id="FUXU01000047">
    <property type="protein sequence ID" value="SKA59870.1"/>
    <property type="molecule type" value="Genomic_DNA"/>
</dbReference>
<comment type="similarity">
    <text evidence="3">Belongs to the cholesterol-dependent cytolysin family.</text>
</comment>
<dbReference type="RefSeq" id="WP_170915196.1">
    <property type="nucleotide sequence ID" value="NZ_FUXU01000047.1"/>
</dbReference>
<proteinExistence type="inferred from homology"/>
<dbReference type="GO" id="GO:0090729">
    <property type="term" value="F:toxin activity"/>
    <property type="evidence" value="ECO:0007669"/>
    <property type="project" value="UniProtKB-KW"/>
</dbReference>
<dbReference type="SUPFAM" id="SSF56978">
    <property type="entry name" value="Perfringolysin"/>
    <property type="match status" value="1"/>
</dbReference>
<dbReference type="Pfam" id="PF01289">
    <property type="entry name" value="Thiol_cytolysin"/>
    <property type="match status" value="1"/>
</dbReference>
<dbReference type="InterPro" id="IPR036359">
    <property type="entry name" value="Thiol_cytolysin_sf"/>
</dbReference>
<dbReference type="InterPro" id="IPR036363">
    <property type="entry name" value="Thiol_cytolysin_ab_sf"/>
</dbReference>
<evidence type="ECO:0000256" key="6">
    <source>
        <dbReference type="ARBA" id="ARBA00022656"/>
    </source>
</evidence>
<sequence>MLNKEIDLYISSLKYNIKSLMAIPGEKIEIIPGGDTTEDNTSEGIVICQRRKSTLDTSFDSGHILAPISDTVWPSNLIKLDLSLAEGIPSEIRLKRSGPIKLWIDLPGLEDGGVFEVSDVSMQGVNSRIQQVVDYWVNKVKTTGYDIKSDISFNSTTFYSKEQALGSLGVSYKDLSTSISAALSVESNSEKQVSMAMLKQTYYSVFYNPGSSPSLLFSDDISLDDVKMLINDETPPGYISQLDYGRIVFFKLETSSSSINIDLEALMKYGKGEVEISAEMKAKYELALKDSKLSVVTIGGNANTNIEVVSVRDIENLLDVIKDKESVSITNKNVGVPISYTTKQLKDSALAKRYLVTDYVTNECKLFKNGWIELKHAGGYVAHFLVTWQERGKSQRSTWKSGNTTAGYVNKVVIPATATDVRCDAWVYTGLVWQPQNLAYRNTFEGAPNCCIEIKGTTLKPYAKVTLG</sequence>
<keyword evidence="4" id="KW-1134">Transmembrane beta strand</keyword>
<evidence type="ECO:0000256" key="3">
    <source>
        <dbReference type="ARBA" id="ARBA00008503"/>
    </source>
</evidence>
<evidence type="ECO:0000256" key="7">
    <source>
        <dbReference type="ARBA" id="ARBA00022692"/>
    </source>
</evidence>
<gene>
    <name evidence="15" type="ORF">SAMN02745132_03189</name>
</gene>
<keyword evidence="6" id="KW-0800">Toxin</keyword>
<comment type="subcellular location">
    <subcellularLocation>
        <location evidence="1">Host membrane</location>
        <topology evidence="1">Multi-pass membrane protein</topology>
    </subcellularLocation>
    <subcellularLocation>
        <location evidence="2">Secreted</location>
    </subcellularLocation>
</comment>
<name>A0A1T4V4F2_9GAMM</name>
<keyword evidence="9" id="KW-0204">Cytolysis</keyword>
<keyword evidence="11" id="KW-0843">Virulence</keyword>
<evidence type="ECO:0000256" key="8">
    <source>
        <dbReference type="ARBA" id="ARBA00022735"/>
    </source>
</evidence>
<dbReference type="Gene3D" id="2.60.40.1430">
    <property type="entry name" value="Perfringolysin, domain 4"/>
    <property type="match status" value="1"/>
</dbReference>
<dbReference type="Pfam" id="PF17440">
    <property type="entry name" value="Thiol_cytolys_C"/>
    <property type="match status" value="1"/>
</dbReference>
<dbReference type="GO" id="GO:0005576">
    <property type="term" value="C:extracellular region"/>
    <property type="evidence" value="ECO:0007669"/>
    <property type="project" value="UniProtKB-SubCell"/>
</dbReference>